<keyword evidence="2" id="KW-1185">Reference proteome</keyword>
<evidence type="ECO:0000313" key="1">
    <source>
        <dbReference type="EMBL" id="KAF9732867.1"/>
    </source>
</evidence>
<accession>A0A9P6GC71</accession>
<dbReference type="EMBL" id="WJXW01000009">
    <property type="protein sequence ID" value="KAF9732867.1"/>
    <property type="molecule type" value="Genomic_DNA"/>
</dbReference>
<proteinExistence type="predicted"/>
<comment type="caution">
    <text evidence="1">The sequence shown here is derived from an EMBL/GenBank/DDBJ whole genome shotgun (WGS) entry which is preliminary data.</text>
</comment>
<dbReference type="PANTHER" id="PTHR12732:SF8">
    <property type="entry name" value="NUCLEAR MRNA EXPORT PROTEIN THP1"/>
    <property type="match status" value="1"/>
</dbReference>
<gene>
    <name evidence="1" type="ORF">PMIN01_08549</name>
</gene>
<name>A0A9P6GC71_9PLEO</name>
<dbReference type="SMART" id="SM00753">
    <property type="entry name" value="PAM"/>
    <property type="match status" value="1"/>
</dbReference>
<dbReference type="InterPro" id="IPR045114">
    <property type="entry name" value="Csn12-like"/>
</dbReference>
<dbReference type="GO" id="GO:0003690">
    <property type="term" value="F:double-stranded DNA binding"/>
    <property type="evidence" value="ECO:0007669"/>
    <property type="project" value="InterPro"/>
</dbReference>
<dbReference type="OrthoDB" id="5404651at2759"/>
<dbReference type="Proteomes" id="UP000756921">
    <property type="component" value="Unassembled WGS sequence"/>
</dbReference>
<sequence length="560" mass="62514">MSRQLVATFCHEVNSAIGNRDALKIRSILVLEPPFANPVYYELIEELRNEYPVGDDGSEDRLEAVISAAVTETGEGKDEQGLPVQEWRSMVRFLAAWLTFIRDVDTSQLLNAYQAMSDVQTKGNLALTHPTQGILVLPTLIGYAQIFARLAIALDRQPELAQVALAHAKKDKSDKDKAESLAEKAANIVRPGFLTCLNDRNTVAGGIKDGRPDGKKIGAYKMANVCLKILFQSNKLDNCSMIFKNIETASPPLHFYPAGDRVTYLYYLGRYHFISNNFYQAQMVLQQAYNDTPIHESFLKQRRLMLLYLLVANLILGRFPSERLYARPEAVYFRDIFHPITQAIRKGDLEAFQRMMNLDLSWDYAAKLSRWKVFYQIGNCCEIMVYRSLYRRVFLLAGKQPGPMERAPPSLDLNAVVIAAAFLEKRASASPAKAQANGWSFNLQAPPTPPAYIDPDFEGMENVTPYVHQFDIEEIEGLCASLILEGLISGYISPKLKKLAILGAKKAGSPVKAGFPNLWHVLSTKKREQAGTEDVEGWVKTQQMGGGKVVRLASARPAGS</sequence>
<evidence type="ECO:0000313" key="2">
    <source>
        <dbReference type="Proteomes" id="UP000756921"/>
    </source>
</evidence>
<dbReference type="PANTHER" id="PTHR12732">
    <property type="entry name" value="UNCHARACTERIZED PROTEASOME COMPONENT REGION PCI-CONTAINING"/>
    <property type="match status" value="1"/>
</dbReference>
<protein>
    <submittedName>
        <fullName evidence="1">Cop9 signalosome complex subunit 12</fullName>
    </submittedName>
</protein>
<dbReference type="GO" id="GO:0003723">
    <property type="term" value="F:RNA binding"/>
    <property type="evidence" value="ECO:0007669"/>
    <property type="project" value="InterPro"/>
</dbReference>
<reference evidence="1" key="1">
    <citation type="journal article" date="2020" name="Mol. Plant Microbe Interact.">
        <title>Genome Sequence of the Biocontrol Agent Coniothyrium minitans strain Conio (IMI 134523).</title>
        <authorList>
            <person name="Patel D."/>
            <person name="Shittu T.A."/>
            <person name="Baroncelli R."/>
            <person name="Muthumeenakshi S."/>
            <person name="Osborne T.H."/>
            <person name="Janganan T.K."/>
            <person name="Sreenivasaprasad S."/>
        </authorList>
    </citation>
    <scope>NUCLEOTIDE SEQUENCE</scope>
    <source>
        <strain evidence="1">Conio</strain>
    </source>
</reference>
<dbReference type="AlphaFoldDB" id="A0A9P6GC71"/>
<organism evidence="1 2">
    <name type="scientific">Paraphaeosphaeria minitans</name>
    <dbReference type="NCBI Taxonomy" id="565426"/>
    <lineage>
        <taxon>Eukaryota</taxon>
        <taxon>Fungi</taxon>
        <taxon>Dikarya</taxon>
        <taxon>Ascomycota</taxon>
        <taxon>Pezizomycotina</taxon>
        <taxon>Dothideomycetes</taxon>
        <taxon>Pleosporomycetidae</taxon>
        <taxon>Pleosporales</taxon>
        <taxon>Massarineae</taxon>
        <taxon>Didymosphaeriaceae</taxon>
        <taxon>Paraphaeosphaeria</taxon>
    </lineage>
</organism>